<dbReference type="CDD" id="cd11711">
    <property type="entry name" value="GINS_A_Sld5"/>
    <property type="match status" value="1"/>
</dbReference>
<evidence type="ECO:0000256" key="2">
    <source>
        <dbReference type="ARBA" id="ARBA00008187"/>
    </source>
</evidence>
<keyword evidence="4 6" id="KW-0235">DNA replication</keyword>
<comment type="similarity">
    <text evidence="2 6">Belongs to the GINS4/SLD5 family.</text>
</comment>
<protein>
    <recommendedName>
        <fullName evidence="3 6">DNA replication complex GINS protein SLD5</fullName>
    </recommendedName>
</protein>
<dbReference type="RefSeq" id="XP_040735487.1">
    <property type="nucleotide sequence ID" value="XM_040879628.1"/>
</dbReference>
<comment type="function">
    <text evidence="6">The GINS complex plays an essential role in the initiation of DNA replication.</text>
</comment>
<proteinExistence type="inferred from homology"/>
<dbReference type="GO" id="GO:0000727">
    <property type="term" value="P:double-strand break repair via break-induced replication"/>
    <property type="evidence" value="ECO:0007669"/>
    <property type="project" value="TreeGrafter"/>
</dbReference>
<dbReference type="InterPro" id="IPR038749">
    <property type="entry name" value="Sld5_GINS_A"/>
</dbReference>
<keyword evidence="11" id="KW-1185">Reference proteome</keyword>
<dbReference type="Pfam" id="PF16922">
    <property type="entry name" value="SLD5_C"/>
    <property type="match status" value="1"/>
</dbReference>
<evidence type="ECO:0000256" key="1">
    <source>
        <dbReference type="ARBA" id="ARBA00004123"/>
    </source>
</evidence>
<evidence type="ECO:0000256" key="3">
    <source>
        <dbReference type="ARBA" id="ARBA00014804"/>
    </source>
</evidence>
<dbReference type="Proteomes" id="UP000249363">
    <property type="component" value="Unassembled WGS sequence"/>
</dbReference>
<gene>
    <name evidence="10" type="ORF">BHQ10_006983</name>
</gene>
<sequence length="282" mass="31739">MDIDDILASVTRATTNHFSPESVTIDHQHLTRLWVAERAVSEVLPWPSELMDRMMERVQKQVENIEDLTASSYENSNNDYTNTSGNNNNKNNTLNLKLSILQTDLSRTQYLIRSYLRQRLSKITRYAMHYLVLISPPAPSTASQSQDPEGGGGVKTEDTLPNPTSASGTISTTPLSKSEAQFLYSHQYLLASHYRLSFLASFPQQLRRLDDNAGGTSMIQGPDMREVVVVRCLVPEVAVVVPADEILEQEREGEVVMKMGEIWVGRWEGVKKAWERGDVEIL</sequence>
<dbReference type="PIRSF" id="PIRSF007764">
    <property type="entry name" value="Sld5"/>
    <property type="match status" value="1"/>
</dbReference>
<dbReference type="PANTHER" id="PTHR21206">
    <property type="entry name" value="SLD5 PROTEIN"/>
    <property type="match status" value="1"/>
</dbReference>
<dbReference type="OrthoDB" id="338231at2759"/>
<name>A0A364L5H3_TALAM</name>
<evidence type="ECO:0000256" key="4">
    <source>
        <dbReference type="ARBA" id="ARBA00022705"/>
    </source>
</evidence>
<evidence type="ECO:0000259" key="8">
    <source>
        <dbReference type="Pfam" id="PF05916"/>
    </source>
</evidence>
<dbReference type="EMBL" id="MIKG01000014">
    <property type="protein sequence ID" value="RAO70971.1"/>
    <property type="molecule type" value="Genomic_DNA"/>
</dbReference>
<accession>A0A364L5H3</accession>
<evidence type="ECO:0000256" key="6">
    <source>
        <dbReference type="PIRNR" id="PIRNR007764"/>
    </source>
</evidence>
<dbReference type="PANTHER" id="PTHR21206:SF0">
    <property type="entry name" value="DNA REPLICATION COMPLEX GINS PROTEIN SLD5"/>
    <property type="match status" value="1"/>
</dbReference>
<feature type="region of interest" description="Disordered" evidence="7">
    <location>
        <begin position="71"/>
        <end position="91"/>
    </location>
</feature>
<comment type="caution">
    <text evidence="10">The sequence shown here is derived from an EMBL/GenBank/DDBJ whole genome shotgun (WGS) entry which is preliminary data.</text>
</comment>
<reference evidence="10 11" key="1">
    <citation type="journal article" date="2017" name="Biotechnol. Biofuels">
        <title>Differential beta-glucosidase expression as a function of carbon source availability in Talaromyces amestolkiae: a genomic and proteomic approach.</title>
        <authorList>
            <person name="de Eugenio L.I."/>
            <person name="Mendez-Liter J.A."/>
            <person name="Nieto-Dominguez M."/>
            <person name="Alonso L."/>
            <person name="Gil-Munoz J."/>
            <person name="Barriuso J."/>
            <person name="Prieto A."/>
            <person name="Martinez M.J."/>
        </authorList>
    </citation>
    <scope>NUCLEOTIDE SEQUENCE [LARGE SCALE GENOMIC DNA]</scope>
    <source>
        <strain evidence="10 11">CIB</strain>
    </source>
</reference>
<evidence type="ECO:0000259" key="9">
    <source>
        <dbReference type="Pfam" id="PF16922"/>
    </source>
</evidence>
<evidence type="ECO:0000313" key="10">
    <source>
        <dbReference type="EMBL" id="RAO70971.1"/>
    </source>
</evidence>
<dbReference type="Pfam" id="PF05916">
    <property type="entry name" value="Sld5"/>
    <property type="match status" value="1"/>
</dbReference>
<evidence type="ECO:0000313" key="11">
    <source>
        <dbReference type="Proteomes" id="UP000249363"/>
    </source>
</evidence>
<feature type="region of interest" description="Disordered" evidence="7">
    <location>
        <begin position="138"/>
        <end position="172"/>
    </location>
</feature>
<feature type="compositionally biased region" description="Polar residues" evidence="7">
    <location>
        <begin position="159"/>
        <end position="172"/>
    </location>
</feature>
<dbReference type="GO" id="GO:0000811">
    <property type="term" value="C:GINS complex"/>
    <property type="evidence" value="ECO:0007669"/>
    <property type="project" value="UniProtKB-UniRule"/>
</dbReference>
<feature type="compositionally biased region" description="Low complexity" evidence="7">
    <location>
        <begin position="75"/>
        <end position="91"/>
    </location>
</feature>
<evidence type="ECO:0000256" key="7">
    <source>
        <dbReference type="SAM" id="MobiDB-lite"/>
    </source>
</evidence>
<dbReference type="InterPro" id="IPR036224">
    <property type="entry name" value="GINS_bundle-like_dom_sf"/>
</dbReference>
<dbReference type="SUPFAM" id="SSF158573">
    <property type="entry name" value="GINS helical bundle-like"/>
    <property type="match status" value="1"/>
</dbReference>
<comment type="subcellular location">
    <subcellularLocation>
        <location evidence="1 6">Nucleus</location>
    </subcellularLocation>
</comment>
<dbReference type="Gene3D" id="1.20.58.1030">
    <property type="match status" value="1"/>
</dbReference>
<dbReference type="STRING" id="1196081.A0A364L5H3"/>
<dbReference type="AlphaFoldDB" id="A0A364L5H3"/>
<keyword evidence="5 6" id="KW-0539">Nucleus</keyword>
<dbReference type="GO" id="GO:0006261">
    <property type="term" value="P:DNA-templated DNA replication"/>
    <property type="evidence" value="ECO:0007669"/>
    <property type="project" value="InterPro"/>
</dbReference>
<organism evidence="10 11">
    <name type="scientific">Talaromyces amestolkiae</name>
    <dbReference type="NCBI Taxonomy" id="1196081"/>
    <lineage>
        <taxon>Eukaryota</taxon>
        <taxon>Fungi</taxon>
        <taxon>Dikarya</taxon>
        <taxon>Ascomycota</taxon>
        <taxon>Pezizomycotina</taxon>
        <taxon>Eurotiomycetes</taxon>
        <taxon>Eurotiomycetidae</taxon>
        <taxon>Eurotiales</taxon>
        <taxon>Trichocomaceae</taxon>
        <taxon>Talaromyces</taxon>
        <taxon>Talaromyces sect. Talaromyces</taxon>
    </lineage>
</organism>
<dbReference type="InterPro" id="IPR021151">
    <property type="entry name" value="GINS_A"/>
</dbReference>
<feature type="domain" description="DNA replication complex GINS protein SLD5 C-terminal" evidence="9">
    <location>
        <begin position="222"/>
        <end position="281"/>
    </location>
</feature>
<evidence type="ECO:0000256" key="5">
    <source>
        <dbReference type="ARBA" id="ARBA00023242"/>
    </source>
</evidence>
<dbReference type="InterPro" id="IPR008591">
    <property type="entry name" value="GINS_Sld5"/>
</dbReference>
<dbReference type="InterPro" id="IPR031633">
    <property type="entry name" value="SLD5_C"/>
</dbReference>
<feature type="domain" description="GINS subunit" evidence="8">
    <location>
        <begin position="71"/>
        <end position="195"/>
    </location>
</feature>
<dbReference type="GeneID" id="63796199"/>